<keyword evidence="2" id="KW-0539">Nucleus</keyword>
<evidence type="ECO:0000259" key="4">
    <source>
        <dbReference type="PROSITE" id="PS50048"/>
    </source>
</evidence>
<evidence type="ECO:0000256" key="1">
    <source>
        <dbReference type="ARBA" id="ARBA00022723"/>
    </source>
</evidence>
<dbReference type="Pfam" id="PF00172">
    <property type="entry name" value="Zn_clus"/>
    <property type="match status" value="1"/>
</dbReference>
<sequence length="621" mass="69716">MFSILDTAAETVGRPKTTTDRACDQCKSRKVRCDMKRPCLVCANKGFDCTYDKARKKRGPAGKRIDEIRRAQSKSVDHERAGSFGGERRDEVSNWPNGLSMQQPQTPDLEQPLPRINTSTTAYSNISGPPLDPALGSPSMSEFVFPSLPMDSPSSSWDPFGALLQQELPPLTTSVDVWPSHINEETLLPWIDVYFKRLHPTIPILDRAEMYREMLTRKHHSEPQYGAMLLALCAFAMTQPIQIHERASHPSRSVQARMLMEECVKMRVAADFGEQPSIEMILASFFLFACLFGNGQHKAARLRLREAVDLAHSLGIHLPQSYESLQADARERWLRTYLVLSVTERAYALQQRHSIDFRGRPGLSARFMADFNPTDASTYLSRLIYSDQSDTKAMTGLLYLMESFDAIDENVIECWIGYCRYSDGVCETFDRRRALQTFRAQRRIREACLTGNISFAPSISPLPLSELMDSQRADITITQFWLLNRLWSICWSHGLLRDESDHPELQYDFACYVAHAVLATCDALPLESMEAHGVGFAEKIYDVATGIVTATQASSGNLTLNTPLRPTDQVAITIDPEQAGQVTPQDLLFRLQGLLQSFRGGDHPFNGKFADALTGNAYHGG</sequence>
<evidence type="ECO:0000313" key="6">
    <source>
        <dbReference type="Proteomes" id="UP001337655"/>
    </source>
</evidence>
<evidence type="ECO:0000256" key="3">
    <source>
        <dbReference type="SAM" id="MobiDB-lite"/>
    </source>
</evidence>
<dbReference type="PROSITE" id="PS00463">
    <property type="entry name" value="ZN2_CY6_FUNGAL_1"/>
    <property type="match status" value="1"/>
</dbReference>
<dbReference type="GeneID" id="89926166"/>
<dbReference type="InterPro" id="IPR007219">
    <property type="entry name" value="XnlR_reg_dom"/>
</dbReference>
<evidence type="ECO:0000313" key="5">
    <source>
        <dbReference type="EMBL" id="KAK5170236.1"/>
    </source>
</evidence>
<dbReference type="PANTHER" id="PTHR31668">
    <property type="entry name" value="GLUCOSE TRANSPORT TRANSCRIPTION REGULATOR RGT1-RELATED-RELATED"/>
    <property type="match status" value="1"/>
</dbReference>
<dbReference type="GO" id="GO:0000981">
    <property type="term" value="F:DNA-binding transcription factor activity, RNA polymerase II-specific"/>
    <property type="evidence" value="ECO:0007669"/>
    <property type="project" value="InterPro"/>
</dbReference>
<dbReference type="Proteomes" id="UP001337655">
    <property type="component" value="Unassembled WGS sequence"/>
</dbReference>
<gene>
    <name evidence="5" type="ORF">LTR77_004822</name>
</gene>
<dbReference type="EMBL" id="JAVRRT010000007">
    <property type="protein sequence ID" value="KAK5170236.1"/>
    <property type="molecule type" value="Genomic_DNA"/>
</dbReference>
<dbReference type="PANTHER" id="PTHR31668:SF30">
    <property type="entry name" value="ZN(II)2CYS6 TRANSCRIPTION FACTOR (EUROFUNG)"/>
    <property type="match status" value="1"/>
</dbReference>
<keyword evidence="1" id="KW-0479">Metal-binding</keyword>
<evidence type="ECO:0000256" key="2">
    <source>
        <dbReference type="ARBA" id="ARBA00023242"/>
    </source>
</evidence>
<dbReference type="GO" id="GO:0003677">
    <property type="term" value="F:DNA binding"/>
    <property type="evidence" value="ECO:0007669"/>
    <property type="project" value="InterPro"/>
</dbReference>
<dbReference type="CDD" id="cd12148">
    <property type="entry name" value="fungal_TF_MHR"/>
    <property type="match status" value="1"/>
</dbReference>
<dbReference type="InterPro" id="IPR050797">
    <property type="entry name" value="Carb_Metab_Trans_Reg"/>
</dbReference>
<comment type="caution">
    <text evidence="5">The sequence shown here is derived from an EMBL/GenBank/DDBJ whole genome shotgun (WGS) entry which is preliminary data.</text>
</comment>
<keyword evidence="6" id="KW-1185">Reference proteome</keyword>
<dbReference type="Pfam" id="PF04082">
    <property type="entry name" value="Fungal_trans"/>
    <property type="match status" value="1"/>
</dbReference>
<dbReference type="GO" id="GO:0008270">
    <property type="term" value="F:zinc ion binding"/>
    <property type="evidence" value="ECO:0007669"/>
    <property type="project" value="InterPro"/>
</dbReference>
<dbReference type="GO" id="GO:0006351">
    <property type="term" value="P:DNA-templated transcription"/>
    <property type="evidence" value="ECO:0007669"/>
    <property type="project" value="InterPro"/>
</dbReference>
<feature type="compositionally biased region" description="Polar residues" evidence="3">
    <location>
        <begin position="94"/>
        <end position="108"/>
    </location>
</feature>
<dbReference type="InterPro" id="IPR036864">
    <property type="entry name" value="Zn2-C6_fun-type_DNA-bd_sf"/>
</dbReference>
<dbReference type="RefSeq" id="XP_064659434.1">
    <property type="nucleotide sequence ID" value="XM_064802073.1"/>
</dbReference>
<feature type="region of interest" description="Disordered" evidence="3">
    <location>
        <begin position="69"/>
        <end position="111"/>
    </location>
</feature>
<proteinExistence type="predicted"/>
<protein>
    <recommendedName>
        <fullName evidence="4">Zn(2)-C6 fungal-type domain-containing protein</fullName>
    </recommendedName>
</protein>
<accession>A0AAV9PB41</accession>
<dbReference type="SMART" id="SM00066">
    <property type="entry name" value="GAL4"/>
    <property type="match status" value="1"/>
</dbReference>
<dbReference type="SUPFAM" id="SSF57701">
    <property type="entry name" value="Zn2/Cys6 DNA-binding domain"/>
    <property type="match status" value="1"/>
</dbReference>
<name>A0AAV9PB41_9PEZI</name>
<feature type="compositionally biased region" description="Basic and acidic residues" evidence="3">
    <location>
        <begin position="69"/>
        <end position="92"/>
    </location>
</feature>
<dbReference type="Gene3D" id="4.10.240.10">
    <property type="entry name" value="Zn(2)-C6 fungal-type DNA-binding domain"/>
    <property type="match status" value="1"/>
</dbReference>
<reference evidence="5 6" key="1">
    <citation type="submission" date="2023-08" db="EMBL/GenBank/DDBJ databases">
        <title>Black Yeasts Isolated from many extreme environments.</title>
        <authorList>
            <person name="Coleine C."/>
            <person name="Stajich J.E."/>
            <person name="Selbmann L."/>
        </authorList>
    </citation>
    <scope>NUCLEOTIDE SEQUENCE [LARGE SCALE GENOMIC DNA]</scope>
    <source>
        <strain evidence="5 6">CCFEE 5935</strain>
    </source>
</reference>
<dbReference type="CDD" id="cd00067">
    <property type="entry name" value="GAL4"/>
    <property type="match status" value="1"/>
</dbReference>
<dbReference type="PROSITE" id="PS50048">
    <property type="entry name" value="ZN2_CY6_FUNGAL_2"/>
    <property type="match status" value="1"/>
</dbReference>
<dbReference type="InterPro" id="IPR001138">
    <property type="entry name" value="Zn2Cys6_DnaBD"/>
</dbReference>
<organism evidence="5 6">
    <name type="scientific">Saxophila tyrrhenica</name>
    <dbReference type="NCBI Taxonomy" id="1690608"/>
    <lineage>
        <taxon>Eukaryota</taxon>
        <taxon>Fungi</taxon>
        <taxon>Dikarya</taxon>
        <taxon>Ascomycota</taxon>
        <taxon>Pezizomycotina</taxon>
        <taxon>Dothideomycetes</taxon>
        <taxon>Dothideomycetidae</taxon>
        <taxon>Mycosphaerellales</taxon>
        <taxon>Extremaceae</taxon>
        <taxon>Saxophila</taxon>
    </lineage>
</organism>
<feature type="domain" description="Zn(2)-C6 fungal-type" evidence="4">
    <location>
        <begin position="22"/>
        <end position="51"/>
    </location>
</feature>
<dbReference type="AlphaFoldDB" id="A0AAV9PB41"/>